<dbReference type="InterPro" id="IPR001179">
    <property type="entry name" value="PPIase_FKBP_dom"/>
</dbReference>
<feature type="signal peptide" evidence="7">
    <location>
        <begin position="1"/>
        <end position="21"/>
    </location>
</feature>
<dbReference type="EMBL" id="SJSM01000001">
    <property type="protein sequence ID" value="TCC99272.1"/>
    <property type="molecule type" value="Genomic_DNA"/>
</dbReference>
<comment type="similarity">
    <text evidence="2 6">Belongs to the FKBP-type PPIase family.</text>
</comment>
<evidence type="ECO:0000256" key="4">
    <source>
        <dbReference type="ARBA" id="ARBA00023235"/>
    </source>
</evidence>
<evidence type="ECO:0000256" key="5">
    <source>
        <dbReference type="PROSITE-ProRule" id="PRU00277"/>
    </source>
</evidence>
<dbReference type="Pfam" id="PF00254">
    <property type="entry name" value="FKBP_C"/>
    <property type="match status" value="1"/>
</dbReference>
<keyword evidence="4 5" id="KW-0413">Isomerase</keyword>
<dbReference type="AlphaFoldDB" id="A0A4R0NIR8"/>
<organism evidence="9 10">
    <name type="scientific">Pedobacter hiemivivus</name>
    <dbReference type="NCBI Taxonomy" id="2530454"/>
    <lineage>
        <taxon>Bacteria</taxon>
        <taxon>Pseudomonadati</taxon>
        <taxon>Bacteroidota</taxon>
        <taxon>Sphingobacteriia</taxon>
        <taxon>Sphingobacteriales</taxon>
        <taxon>Sphingobacteriaceae</taxon>
        <taxon>Pedobacter</taxon>
    </lineage>
</organism>
<evidence type="ECO:0000256" key="2">
    <source>
        <dbReference type="ARBA" id="ARBA00006577"/>
    </source>
</evidence>
<feature type="domain" description="PPIase FKBP-type" evidence="8">
    <location>
        <begin position="75"/>
        <end position="157"/>
    </location>
</feature>
<keyword evidence="7" id="KW-0732">Signal</keyword>
<keyword evidence="10" id="KW-1185">Reference proteome</keyword>
<dbReference type="OrthoDB" id="669809at2"/>
<dbReference type="Gene3D" id="3.10.50.40">
    <property type="match status" value="1"/>
</dbReference>
<dbReference type="SUPFAM" id="SSF54534">
    <property type="entry name" value="FKBP-like"/>
    <property type="match status" value="1"/>
</dbReference>
<evidence type="ECO:0000256" key="1">
    <source>
        <dbReference type="ARBA" id="ARBA00000971"/>
    </source>
</evidence>
<evidence type="ECO:0000256" key="7">
    <source>
        <dbReference type="SAM" id="SignalP"/>
    </source>
</evidence>
<evidence type="ECO:0000313" key="9">
    <source>
        <dbReference type="EMBL" id="TCC99272.1"/>
    </source>
</evidence>
<protein>
    <recommendedName>
        <fullName evidence="6">Peptidyl-prolyl cis-trans isomerase</fullName>
        <ecNumber evidence="6">5.2.1.8</ecNumber>
    </recommendedName>
</protein>
<evidence type="ECO:0000259" key="8">
    <source>
        <dbReference type="PROSITE" id="PS50059"/>
    </source>
</evidence>
<comment type="catalytic activity">
    <reaction evidence="1 5 6">
        <text>[protein]-peptidylproline (omega=180) = [protein]-peptidylproline (omega=0)</text>
        <dbReference type="Rhea" id="RHEA:16237"/>
        <dbReference type="Rhea" id="RHEA-COMP:10747"/>
        <dbReference type="Rhea" id="RHEA-COMP:10748"/>
        <dbReference type="ChEBI" id="CHEBI:83833"/>
        <dbReference type="ChEBI" id="CHEBI:83834"/>
        <dbReference type="EC" id="5.2.1.8"/>
    </reaction>
</comment>
<feature type="chain" id="PRO_5020203773" description="Peptidyl-prolyl cis-trans isomerase" evidence="7">
    <location>
        <begin position="22"/>
        <end position="157"/>
    </location>
</feature>
<keyword evidence="3 5" id="KW-0697">Rotamase</keyword>
<dbReference type="PROSITE" id="PS50059">
    <property type="entry name" value="FKBP_PPIASE"/>
    <property type="match status" value="1"/>
</dbReference>
<dbReference type="GO" id="GO:0003755">
    <property type="term" value="F:peptidyl-prolyl cis-trans isomerase activity"/>
    <property type="evidence" value="ECO:0007669"/>
    <property type="project" value="UniProtKB-UniRule"/>
</dbReference>
<dbReference type="Proteomes" id="UP000291117">
    <property type="component" value="Unassembled WGS sequence"/>
</dbReference>
<evidence type="ECO:0000256" key="6">
    <source>
        <dbReference type="RuleBase" id="RU003915"/>
    </source>
</evidence>
<reference evidence="9 10" key="1">
    <citation type="submission" date="2019-02" db="EMBL/GenBank/DDBJ databases">
        <title>Pedobacter sp. RP-3-8 sp. nov., isolated from Arctic soil.</title>
        <authorList>
            <person name="Dahal R.H."/>
        </authorList>
    </citation>
    <scope>NUCLEOTIDE SEQUENCE [LARGE SCALE GENOMIC DNA]</scope>
    <source>
        <strain evidence="9 10">RP-3-8</strain>
    </source>
</reference>
<proteinExistence type="inferred from homology"/>
<dbReference type="EC" id="5.2.1.8" evidence="6"/>
<gene>
    <name evidence="9" type="ORF">EZ444_00910</name>
</gene>
<accession>A0A4R0NIR8</accession>
<evidence type="ECO:0000256" key="3">
    <source>
        <dbReference type="ARBA" id="ARBA00023110"/>
    </source>
</evidence>
<name>A0A4R0NIR8_9SPHI</name>
<dbReference type="RefSeq" id="WP_131606309.1">
    <property type="nucleotide sequence ID" value="NZ_SJSM01000001.1"/>
</dbReference>
<comment type="caution">
    <text evidence="9">The sequence shown here is derived from an EMBL/GenBank/DDBJ whole genome shotgun (WGS) entry which is preliminary data.</text>
</comment>
<dbReference type="PROSITE" id="PS51257">
    <property type="entry name" value="PROKAR_LIPOPROTEIN"/>
    <property type="match status" value="1"/>
</dbReference>
<dbReference type="PANTHER" id="PTHR43811:SF19">
    <property type="entry name" value="39 KDA FK506-BINDING NUCLEAR PROTEIN"/>
    <property type="match status" value="1"/>
</dbReference>
<evidence type="ECO:0000313" key="10">
    <source>
        <dbReference type="Proteomes" id="UP000291117"/>
    </source>
</evidence>
<dbReference type="PANTHER" id="PTHR43811">
    <property type="entry name" value="FKBP-TYPE PEPTIDYL-PROLYL CIS-TRANS ISOMERASE FKPA"/>
    <property type="match status" value="1"/>
</dbReference>
<sequence>MKQIKYLVLLGAIAVGFTACKNNVVDDFDANAQLTADTIAIRKYVTDNNIPALKDKSGVFYQVVTQGSGEVVTVNKTVTVDYSGKVLGSSTNFDSGQEKTFPLSNLIQGWQIGIPYIQKGGQIRLFIPSGYAYGNNAQPSIPANSVLDFTIKLSNAQ</sequence>
<dbReference type="InterPro" id="IPR046357">
    <property type="entry name" value="PPIase_dom_sf"/>
</dbReference>